<name>A0ABU6S799_9FABA</name>
<comment type="caution">
    <text evidence="1">The sequence shown here is derived from an EMBL/GenBank/DDBJ whole genome shotgun (WGS) entry which is preliminary data.</text>
</comment>
<reference evidence="1 2" key="1">
    <citation type="journal article" date="2023" name="Plants (Basel)">
        <title>Bridging the Gap: Combining Genomics and Transcriptomics Approaches to Understand Stylosanthes scabra, an Orphan Legume from the Brazilian Caatinga.</title>
        <authorList>
            <person name="Ferreira-Neto J.R.C."/>
            <person name="da Silva M.D."/>
            <person name="Binneck E."/>
            <person name="de Melo N.F."/>
            <person name="da Silva R.H."/>
            <person name="de Melo A.L.T.M."/>
            <person name="Pandolfi V."/>
            <person name="Bustamante F.O."/>
            <person name="Brasileiro-Vidal A.C."/>
            <person name="Benko-Iseppon A.M."/>
        </authorList>
    </citation>
    <scope>NUCLEOTIDE SEQUENCE [LARGE SCALE GENOMIC DNA]</scope>
    <source>
        <tissue evidence="1">Leaves</tissue>
    </source>
</reference>
<dbReference type="Proteomes" id="UP001341840">
    <property type="component" value="Unassembled WGS sequence"/>
</dbReference>
<evidence type="ECO:0000313" key="1">
    <source>
        <dbReference type="EMBL" id="MED6132060.1"/>
    </source>
</evidence>
<accession>A0ABU6S799</accession>
<proteinExistence type="predicted"/>
<keyword evidence="2" id="KW-1185">Reference proteome</keyword>
<protein>
    <submittedName>
        <fullName evidence="1">Uncharacterized protein</fullName>
    </submittedName>
</protein>
<gene>
    <name evidence="1" type="ORF">PIB30_015633</name>
</gene>
<evidence type="ECO:0000313" key="2">
    <source>
        <dbReference type="Proteomes" id="UP001341840"/>
    </source>
</evidence>
<sequence>MSVRPAKGKKIFGLYEDPFHDFKGRYFKIVPVGEHQYVPVTYRRLNADQRDIADILVRLFSECNLKPKMVIGTPSEARRIIIRMAGQDVTLSRLRNLIRPAGAGVPPGAQGPNPMAL</sequence>
<dbReference type="EMBL" id="JASCZI010060458">
    <property type="protein sequence ID" value="MED6132060.1"/>
    <property type="molecule type" value="Genomic_DNA"/>
</dbReference>
<organism evidence="1 2">
    <name type="scientific">Stylosanthes scabra</name>
    <dbReference type="NCBI Taxonomy" id="79078"/>
    <lineage>
        <taxon>Eukaryota</taxon>
        <taxon>Viridiplantae</taxon>
        <taxon>Streptophyta</taxon>
        <taxon>Embryophyta</taxon>
        <taxon>Tracheophyta</taxon>
        <taxon>Spermatophyta</taxon>
        <taxon>Magnoliopsida</taxon>
        <taxon>eudicotyledons</taxon>
        <taxon>Gunneridae</taxon>
        <taxon>Pentapetalae</taxon>
        <taxon>rosids</taxon>
        <taxon>fabids</taxon>
        <taxon>Fabales</taxon>
        <taxon>Fabaceae</taxon>
        <taxon>Papilionoideae</taxon>
        <taxon>50 kb inversion clade</taxon>
        <taxon>dalbergioids sensu lato</taxon>
        <taxon>Dalbergieae</taxon>
        <taxon>Pterocarpus clade</taxon>
        <taxon>Stylosanthes</taxon>
    </lineage>
</organism>